<gene>
    <name evidence="1" type="ORF">SBF1_3320003</name>
</gene>
<organism evidence="1 2">
    <name type="scientific">Candidatus Desulfosporosinus infrequens</name>
    <dbReference type="NCBI Taxonomy" id="2043169"/>
    <lineage>
        <taxon>Bacteria</taxon>
        <taxon>Bacillati</taxon>
        <taxon>Bacillota</taxon>
        <taxon>Clostridia</taxon>
        <taxon>Eubacteriales</taxon>
        <taxon>Desulfitobacteriaceae</taxon>
        <taxon>Desulfosporosinus</taxon>
    </lineage>
</organism>
<reference evidence="2" key="1">
    <citation type="submission" date="2018-02" db="EMBL/GenBank/DDBJ databases">
        <authorList>
            <person name="Hausmann B."/>
        </authorList>
    </citation>
    <scope>NUCLEOTIDE SEQUENCE [LARGE SCALE GENOMIC DNA]</scope>
    <source>
        <strain evidence="2">Peat soil MAG SbF1</strain>
    </source>
</reference>
<protein>
    <submittedName>
        <fullName evidence="1">Uncharacterized protein</fullName>
    </submittedName>
</protein>
<name>A0A2U3L0N6_9FIRM</name>
<accession>A0A2U3L0N6</accession>
<dbReference type="AlphaFoldDB" id="A0A2U3L0N6"/>
<sequence>MLVKGLELVAVIIGVVTIIGEETKFKEAMKKLEGAMKNIEGVGLNIRGAMKNPRDIIVGKRIRISSGNQ</sequence>
<dbReference type="EMBL" id="OMOF01000260">
    <property type="protein sequence ID" value="SPF45504.1"/>
    <property type="molecule type" value="Genomic_DNA"/>
</dbReference>
<dbReference type="Proteomes" id="UP000238916">
    <property type="component" value="Unassembled WGS sequence"/>
</dbReference>
<evidence type="ECO:0000313" key="2">
    <source>
        <dbReference type="Proteomes" id="UP000238916"/>
    </source>
</evidence>
<evidence type="ECO:0000313" key="1">
    <source>
        <dbReference type="EMBL" id="SPF45504.1"/>
    </source>
</evidence>
<proteinExistence type="predicted"/>